<evidence type="ECO:0000256" key="4">
    <source>
        <dbReference type="ARBA" id="ARBA00022741"/>
    </source>
</evidence>
<evidence type="ECO:0000256" key="7">
    <source>
        <dbReference type="ARBA" id="ARBA00023136"/>
    </source>
</evidence>
<dbReference type="Pfam" id="PF13732">
    <property type="entry name" value="DrrA1-3_C"/>
    <property type="match status" value="1"/>
</dbReference>
<sequence>MQQPTSAVVVEGVRKRFGATVALDGFDLAVREGTVCGLLGPNGAGKTTAVRILSTLLRADGGRARVAGHDVAREPAEVRRRIGLAGQHPAVDEILTGRENLEMWGRLYHLDARTARRRADELLERFGLTEAARRRVKHYSGGMRRRLDLAASFILSPRVLFLDEPTTGLDPRNRNEVWQSVRALVEGGTTVLLTTQYLEEADRLAHQIAVIDSGRVIADDTPARLKAQTGGDRIDLVLHEPETLARAAEVVARVTAAEPRVDRDARRVDAPVRDGVEALTEIMSTLAGDGVAVEDVALRRPTLDEVFLRLTGHRAAETVPAEAVPEEAA</sequence>
<comment type="caution">
    <text evidence="11">The sequence shown here is derived from an EMBL/GenBank/DDBJ whole genome shotgun (WGS) entry which is preliminary data.</text>
</comment>
<dbReference type="EMBL" id="BAAARW010000024">
    <property type="protein sequence ID" value="GAA2440428.1"/>
    <property type="molecule type" value="Genomic_DNA"/>
</dbReference>
<keyword evidence="8" id="KW-0046">Antibiotic resistance</keyword>
<dbReference type="InterPro" id="IPR025302">
    <property type="entry name" value="DrrA1/2-like_C"/>
</dbReference>
<dbReference type="NCBIfam" id="TIGR01188">
    <property type="entry name" value="drrA"/>
    <property type="match status" value="1"/>
</dbReference>
<evidence type="ECO:0000259" key="10">
    <source>
        <dbReference type="PROSITE" id="PS50893"/>
    </source>
</evidence>
<name>A0ABN3JU88_9ACTN</name>
<accession>A0ABN3JU88</accession>
<evidence type="ECO:0000256" key="1">
    <source>
        <dbReference type="ARBA" id="ARBA00004413"/>
    </source>
</evidence>
<evidence type="ECO:0000256" key="2">
    <source>
        <dbReference type="ARBA" id="ARBA00022448"/>
    </source>
</evidence>
<dbReference type="InterPro" id="IPR027417">
    <property type="entry name" value="P-loop_NTPase"/>
</dbReference>
<dbReference type="PROSITE" id="PS00211">
    <property type="entry name" value="ABC_TRANSPORTER_1"/>
    <property type="match status" value="1"/>
</dbReference>
<evidence type="ECO:0000256" key="9">
    <source>
        <dbReference type="ARBA" id="ARBA00049985"/>
    </source>
</evidence>
<organism evidence="11 12">
    <name type="scientific">Actinomadura vinacea</name>
    <dbReference type="NCBI Taxonomy" id="115336"/>
    <lineage>
        <taxon>Bacteria</taxon>
        <taxon>Bacillati</taxon>
        <taxon>Actinomycetota</taxon>
        <taxon>Actinomycetes</taxon>
        <taxon>Streptosporangiales</taxon>
        <taxon>Thermomonosporaceae</taxon>
        <taxon>Actinomadura</taxon>
    </lineage>
</organism>
<dbReference type="InterPro" id="IPR017871">
    <property type="entry name" value="ABC_transporter-like_CS"/>
</dbReference>
<dbReference type="PROSITE" id="PS50893">
    <property type="entry name" value="ABC_TRANSPORTER_2"/>
    <property type="match status" value="1"/>
</dbReference>
<dbReference type="PANTHER" id="PTHR42711">
    <property type="entry name" value="ABC TRANSPORTER ATP-BINDING PROTEIN"/>
    <property type="match status" value="1"/>
</dbReference>
<comment type="subcellular location">
    <subcellularLocation>
        <location evidence="1">Cell membrane</location>
        <topology evidence="1">Peripheral membrane protein</topology>
        <orientation evidence="1">Cytoplasmic side</orientation>
    </subcellularLocation>
</comment>
<gene>
    <name evidence="11" type="ORF">GCM10010191_65250</name>
</gene>
<keyword evidence="7" id="KW-0472">Membrane</keyword>
<evidence type="ECO:0000256" key="8">
    <source>
        <dbReference type="ARBA" id="ARBA00023251"/>
    </source>
</evidence>
<evidence type="ECO:0000256" key="3">
    <source>
        <dbReference type="ARBA" id="ARBA00022475"/>
    </source>
</evidence>
<evidence type="ECO:0000313" key="11">
    <source>
        <dbReference type="EMBL" id="GAA2440428.1"/>
    </source>
</evidence>
<evidence type="ECO:0000256" key="6">
    <source>
        <dbReference type="ARBA" id="ARBA00022967"/>
    </source>
</evidence>
<dbReference type="InterPro" id="IPR003593">
    <property type="entry name" value="AAA+_ATPase"/>
</dbReference>
<dbReference type="InterPro" id="IPR003439">
    <property type="entry name" value="ABC_transporter-like_ATP-bd"/>
</dbReference>
<dbReference type="Pfam" id="PF00005">
    <property type="entry name" value="ABC_tran"/>
    <property type="match status" value="1"/>
</dbReference>
<keyword evidence="6" id="KW-1278">Translocase</keyword>
<evidence type="ECO:0000256" key="5">
    <source>
        <dbReference type="ARBA" id="ARBA00022840"/>
    </source>
</evidence>
<protein>
    <submittedName>
        <fullName evidence="11">Daunorubicin resistance protein DrrA family ABC transporter ATP-binding protein</fullName>
    </submittedName>
</protein>
<dbReference type="Proteomes" id="UP001501231">
    <property type="component" value="Unassembled WGS sequence"/>
</dbReference>
<keyword evidence="5 11" id="KW-0067">ATP-binding</keyword>
<dbReference type="SMART" id="SM00382">
    <property type="entry name" value="AAA"/>
    <property type="match status" value="1"/>
</dbReference>
<dbReference type="InterPro" id="IPR050763">
    <property type="entry name" value="ABC_transporter_ATP-binding"/>
</dbReference>
<feature type="domain" description="ABC transporter" evidence="10">
    <location>
        <begin position="8"/>
        <end position="238"/>
    </location>
</feature>
<proteinExistence type="inferred from homology"/>
<dbReference type="PANTHER" id="PTHR42711:SF19">
    <property type="entry name" value="DOXORUBICIN RESISTANCE ATP-BINDING PROTEIN DRRA"/>
    <property type="match status" value="1"/>
</dbReference>
<dbReference type="SUPFAM" id="SSF52540">
    <property type="entry name" value="P-loop containing nucleoside triphosphate hydrolases"/>
    <property type="match status" value="1"/>
</dbReference>
<keyword evidence="4" id="KW-0547">Nucleotide-binding</keyword>
<dbReference type="Gene3D" id="3.40.50.300">
    <property type="entry name" value="P-loop containing nucleotide triphosphate hydrolases"/>
    <property type="match status" value="1"/>
</dbReference>
<keyword evidence="12" id="KW-1185">Reference proteome</keyword>
<dbReference type="GO" id="GO:0005524">
    <property type="term" value="F:ATP binding"/>
    <property type="evidence" value="ECO:0007669"/>
    <property type="project" value="UniProtKB-KW"/>
</dbReference>
<comment type="similarity">
    <text evidence="9">Belongs to the ABC transporter superfamily. Drug exporter-1 (DrugE1) (TC 3.A.1.105) family.</text>
</comment>
<keyword evidence="2" id="KW-0813">Transport</keyword>
<reference evidence="11 12" key="1">
    <citation type="journal article" date="2019" name="Int. J. Syst. Evol. Microbiol.">
        <title>The Global Catalogue of Microorganisms (GCM) 10K type strain sequencing project: providing services to taxonomists for standard genome sequencing and annotation.</title>
        <authorList>
            <consortium name="The Broad Institute Genomics Platform"/>
            <consortium name="The Broad Institute Genome Sequencing Center for Infectious Disease"/>
            <person name="Wu L."/>
            <person name="Ma J."/>
        </authorList>
    </citation>
    <scope>NUCLEOTIDE SEQUENCE [LARGE SCALE GENOMIC DNA]</scope>
    <source>
        <strain evidence="11 12">JCM 3325</strain>
    </source>
</reference>
<evidence type="ECO:0000313" key="12">
    <source>
        <dbReference type="Proteomes" id="UP001501231"/>
    </source>
</evidence>
<keyword evidence="3" id="KW-1003">Cell membrane</keyword>
<dbReference type="RefSeq" id="WP_344594190.1">
    <property type="nucleotide sequence ID" value="NZ_BAAARW010000024.1"/>
</dbReference>
<dbReference type="InterPro" id="IPR005894">
    <property type="entry name" value="DrrA"/>
</dbReference>